<dbReference type="Proteomes" id="UP000789920">
    <property type="component" value="Unassembled WGS sequence"/>
</dbReference>
<reference evidence="1" key="1">
    <citation type="submission" date="2021-06" db="EMBL/GenBank/DDBJ databases">
        <authorList>
            <person name="Kallberg Y."/>
            <person name="Tangrot J."/>
            <person name="Rosling A."/>
        </authorList>
    </citation>
    <scope>NUCLEOTIDE SEQUENCE</scope>
    <source>
        <strain evidence="1">MA461A</strain>
    </source>
</reference>
<sequence length="44" mass="5296">AIDKWVQILKNWRQTVSYNYGIEEINSKDQLETEIIEFILGIRQ</sequence>
<accession>A0ACA9RN29</accession>
<evidence type="ECO:0000313" key="2">
    <source>
        <dbReference type="Proteomes" id="UP000789920"/>
    </source>
</evidence>
<feature type="non-terminal residue" evidence="1">
    <location>
        <position position="44"/>
    </location>
</feature>
<protein>
    <submittedName>
        <fullName evidence="1">11572_t:CDS:1</fullName>
    </submittedName>
</protein>
<organism evidence="1 2">
    <name type="scientific">Racocetra persica</name>
    <dbReference type="NCBI Taxonomy" id="160502"/>
    <lineage>
        <taxon>Eukaryota</taxon>
        <taxon>Fungi</taxon>
        <taxon>Fungi incertae sedis</taxon>
        <taxon>Mucoromycota</taxon>
        <taxon>Glomeromycotina</taxon>
        <taxon>Glomeromycetes</taxon>
        <taxon>Diversisporales</taxon>
        <taxon>Gigasporaceae</taxon>
        <taxon>Racocetra</taxon>
    </lineage>
</organism>
<name>A0ACA9RN29_9GLOM</name>
<proteinExistence type="predicted"/>
<dbReference type="EMBL" id="CAJVQC010061637">
    <property type="protein sequence ID" value="CAG8801970.1"/>
    <property type="molecule type" value="Genomic_DNA"/>
</dbReference>
<keyword evidence="2" id="KW-1185">Reference proteome</keyword>
<evidence type="ECO:0000313" key="1">
    <source>
        <dbReference type="EMBL" id="CAG8801970.1"/>
    </source>
</evidence>
<comment type="caution">
    <text evidence="1">The sequence shown here is derived from an EMBL/GenBank/DDBJ whole genome shotgun (WGS) entry which is preliminary data.</text>
</comment>
<gene>
    <name evidence="1" type="ORF">RPERSI_LOCUS21224</name>
</gene>
<feature type="non-terminal residue" evidence="1">
    <location>
        <position position="1"/>
    </location>
</feature>